<evidence type="ECO:0000256" key="3">
    <source>
        <dbReference type="ARBA" id="ARBA00023125"/>
    </source>
</evidence>
<reference evidence="8" key="1">
    <citation type="submission" date="2016-10" db="EMBL/GenBank/DDBJ databases">
        <authorList>
            <person name="Varghese N."/>
            <person name="Submissions S."/>
        </authorList>
    </citation>
    <scope>NUCLEOTIDE SEQUENCE [LARGE SCALE GENOMIC DNA]</scope>
    <source>
        <strain evidence="8">KCTC 32247</strain>
    </source>
</reference>
<evidence type="ECO:0000256" key="5">
    <source>
        <dbReference type="SAM" id="MobiDB-lite"/>
    </source>
</evidence>
<dbReference type="GO" id="GO:0015074">
    <property type="term" value="P:DNA integration"/>
    <property type="evidence" value="ECO:0007669"/>
    <property type="project" value="UniProtKB-KW"/>
</dbReference>
<sequence length="421" mass="49276">MKDNPLPLFNTYKQFLQLDFQELVKEHKLVRDYVLAFPADLKAVDGYLAVRSFLKLYANNGATFNSYRTQVERMLLWTLLIARKPLFKMRRQDAESFMDFCLNPPRDWVSPTKMTRFIRKEGAYIFNIDWRPFTINVPKRERSLISFTDRNSRPYQMSKASVAQVFAVCSSFFQNAIDKGSCDVNPFRKIKQKEVYKQTPFVDVAGRSLTPLQWSYVLKTAEQMADENPKHERTLFILATIFCMYLRVSDLAGHDNWQPTMGDFRNDASGNWWFHVLDKCNKPTEISVRDEYVEAYLTRYRRHLGLPPLPSPHEMHPLLTTLSGRSGLTDRAIQGLLQEVFNRSLARMLKEGFSNDEVDQLRSASLYWLRHTSAKFDAQHRDVKELQADLRHNSMNTTQSTYYNFPDEPRVNSAKHLPIKR</sequence>
<feature type="domain" description="Tyr recombinase" evidence="6">
    <location>
        <begin position="204"/>
        <end position="416"/>
    </location>
</feature>
<organism evidence="7 8">
    <name type="scientific">Pseudomonas oryzae</name>
    <dbReference type="NCBI Taxonomy" id="1392877"/>
    <lineage>
        <taxon>Bacteria</taxon>
        <taxon>Pseudomonadati</taxon>
        <taxon>Pseudomonadota</taxon>
        <taxon>Gammaproteobacteria</taxon>
        <taxon>Pseudomonadales</taxon>
        <taxon>Pseudomonadaceae</taxon>
        <taxon>Pseudomonas</taxon>
    </lineage>
</organism>
<dbReference type="InterPro" id="IPR010998">
    <property type="entry name" value="Integrase_recombinase_N"/>
</dbReference>
<evidence type="ECO:0000256" key="1">
    <source>
        <dbReference type="ARBA" id="ARBA00004496"/>
    </source>
</evidence>
<dbReference type="STRING" id="1392877.SAMN05216221_1305"/>
<gene>
    <name evidence="7" type="ORF">SAMN05216221_1305</name>
</gene>
<evidence type="ECO:0000259" key="6">
    <source>
        <dbReference type="PROSITE" id="PS51898"/>
    </source>
</evidence>
<dbReference type="EMBL" id="LT629751">
    <property type="protein sequence ID" value="SDS21252.1"/>
    <property type="molecule type" value="Genomic_DNA"/>
</dbReference>
<keyword evidence="2" id="KW-0229">DNA integration</keyword>
<accession>A0A1H1QCN2</accession>
<dbReference type="GO" id="GO:0006310">
    <property type="term" value="P:DNA recombination"/>
    <property type="evidence" value="ECO:0007669"/>
    <property type="project" value="UniProtKB-KW"/>
</dbReference>
<name>A0A1H1QCN2_9PSED</name>
<proteinExistence type="predicted"/>
<dbReference type="InterPro" id="IPR011010">
    <property type="entry name" value="DNA_brk_join_enz"/>
</dbReference>
<dbReference type="Proteomes" id="UP000243359">
    <property type="component" value="Chromosome I"/>
</dbReference>
<protein>
    <submittedName>
        <fullName evidence="7">Site-specific recombinase XerD</fullName>
    </submittedName>
</protein>
<dbReference type="Gene3D" id="1.10.150.130">
    <property type="match status" value="1"/>
</dbReference>
<evidence type="ECO:0000313" key="8">
    <source>
        <dbReference type="Proteomes" id="UP000243359"/>
    </source>
</evidence>
<evidence type="ECO:0000313" key="7">
    <source>
        <dbReference type="EMBL" id="SDS21252.1"/>
    </source>
</evidence>
<dbReference type="GO" id="GO:0005737">
    <property type="term" value="C:cytoplasm"/>
    <property type="evidence" value="ECO:0007669"/>
    <property type="project" value="UniProtKB-SubCell"/>
</dbReference>
<dbReference type="PROSITE" id="PS51898">
    <property type="entry name" value="TYR_RECOMBINASE"/>
    <property type="match status" value="1"/>
</dbReference>
<evidence type="ECO:0000256" key="2">
    <source>
        <dbReference type="ARBA" id="ARBA00022908"/>
    </source>
</evidence>
<keyword evidence="8" id="KW-1185">Reference proteome</keyword>
<dbReference type="PANTHER" id="PTHR30349:SF77">
    <property type="entry name" value="TYROSINE RECOMBINASE XERC"/>
    <property type="match status" value="1"/>
</dbReference>
<dbReference type="GO" id="GO:0003677">
    <property type="term" value="F:DNA binding"/>
    <property type="evidence" value="ECO:0007669"/>
    <property type="project" value="UniProtKB-KW"/>
</dbReference>
<keyword evidence="3" id="KW-0238">DNA-binding</keyword>
<dbReference type="InterPro" id="IPR002104">
    <property type="entry name" value="Integrase_catalytic"/>
</dbReference>
<dbReference type="InterPro" id="IPR050090">
    <property type="entry name" value="Tyrosine_recombinase_XerCD"/>
</dbReference>
<keyword evidence="4" id="KW-0233">DNA recombination</keyword>
<dbReference type="SUPFAM" id="SSF56349">
    <property type="entry name" value="DNA breaking-rejoining enzymes"/>
    <property type="match status" value="1"/>
</dbReference>
<dbReference type="AlphaFoldDB" id="A0A1H1QCN2"/>
<evidence type="ECO:0000256" key="4">
    <source>
        <dbReference type="ARBA" id="ARBA00023172"/>
    </source>
</evidence>
<dbReference type="RefSeq" id="WP_090348192.1">
    <property type="nucleotide sequence ID" value="NZ_LT629751.1"/>
</dbReference>
<dbReference type="CDD" id="cd00397">
    <property type="entry name" value="DNA_BRE_C"/>
    <property type="match status" value="1"/>
</dbReference>
<feature type="region of interest" description="Disordered" evidence="5">
    <location>
        <begin position="395"/>
        <end position="421"/>
    </location>
</feature>
<dbReference type="PANTHER" id="PTHR30349">
    <property type="entry name" value="PHAGE INTEGRASE-RELATED"/>
    <property type="match status" value="1"/>
</dbReference>
<dbReference type="Gene3D" id="1.10.443.10">
    <property type="entry name" value="Intergrase catalytic core"/>
    <property type="match status" value="1"/>
</dbReference>
<dbReference type="OrthoDB" id="8610787at2"/>
<dbReference type="InterPro" id="IPR013762">
    <property type="entry name" value="Integrase-like_cat_sf"/>
</dbReference>
<comment type="subcellular location">
    <subcellularLocation>
        <location evidence="1">Cytoplasm</location>
    </subcellularLocation>
</comment>